<dbReference type="Gene3D" id="2.160.10.10">
    <property type="entry name" value="Hexapeptide repeat proteins"/>
    <property type="match status" value="1"/>
</dbReference>
<gene>
    <name evidence="5" type="ORF">J2851_005509</name>
</gene>
<dbReference type="InterPro" id="IPR050484">
    <property type="entry name" value="Transf_Hexapept/Carb_Anhydrase"/>
</dbReference>
<keyword evidence="6" id="KW-1185">Reference proteome</keyword>
<dbReference type="CDD" id="cd04745">
    <property type="entry name" value="LbH_paaY_like"/>
    <property type="match status" value="1"/>
</dbReference>
<keyword evidence="1" id="KW-0808">Transferase</keyword>
<dbReference type="InterPro" id="IPR018357">
    <property type="entry name" value="Hexapep_transf_CS"/>
</dbReference>
<reference evidence="5 6" key="1">
    <citation type="submission" date="2021-03" db="EMBL/GenBank/DDBJ databases">
        <title>Genomic Encyclopedia of Type Strains, Phase III (KMG-III): the genomes of soil and plant-associated and newly described type strains.</title>
        <authorList>
            <person name="Whitman W."/>
        </authorList>
    </citation>
    <scope>NUCLEOTIDE SEQUENCE [LARGE SCALE GENOMIC DNA]</scope>
    <source>
        <strain evidence="5 6">IMMIB AFH-6</strain>
    </source>
</reference>
<dbReference type="RefSeq" id="WP_209770269.1">
    <property type="nucleotide sequence ID" value="NZ_JAGINP010000023.1"/>
</dbReference>
<evidence type="ECO:0000313" key="5">
    <source>
        <dbReference type="EMBL" id="MBP2295698.1"/>
    </source>
</evidence>
<protein>
    <submittedName>
        <fullName evidence="5">Phenylacetic acid degradation protein</fullName>
    </submittedName>
</protein>
<evidence type="ECO:0000256" key="2">
    <source>
        <dbReference type="ARBA" id="ARBA00022737"/>
    </source>
</evidence>
<dbReference type="InterPro" id="IPR011004">
    <property type="entry name" value="Trimer_LpxA-like_sf"/>
</dbReference>
<dbReference type="EMBL" id="JAGINP010000023">
    <property type="protein sequence ID" value="MBP2295698.1"/>
    <property type="molecule type" value="Genomic_DNA"/>
</dbReference>
<comment type="caution">
    <text evidence="5">The sequence shown here is derived from an EMBL/GenBank/DDBJ whole genome shotgun (WGS) entry which is preliminary data.</text>
</comment>
<organism evidence="5 6">
    <name type="scientific">Azospirillum rugosum</name>
    <dbReference type="NCBI Taxonomy" id="416170"/>
    <lineage>
        <taxon>Bacteria</taxon>
        <taxon>Pseudomonadati</taxon>
        <taxon>Pseudomonadota</taxon>
        <taxon>Alphaproteobacteria</taxon>
        <taxon>Rhodospirillales</taxon>
        <taxon>Azospirillaceae</taxon>
        <taxon>Azospirillum</taxon>
    </lineage>
</organism>
<dbReference type="Pfam" id="PF00132">
    <property type="entry name" value="Hexapep"/>
    <property type="match status" value="1"/>
</dbReference>
<dbReference type="PANTHER" id="PTHR13061:SF29">
    <property type="entry name" value="GAMMA CARBONIC ANHYDRASE-LIKE 1, MITOCHONDRIAL-RELATED"/>
    <property type="match status" value="1"/>
</dbReference>
<proteinExistence type="predicted"/>
<dbReference type="InterPro" id="IPR001451">
    <property type="entry name" value="Hexapep"/>
</dbReference>
<evidence type="ECO:0000313" key="6">
    <source>
        <dbReference type="Proteomes" id="UP000781958"/>
    </source>
</evidence>
<evidence type="ECO:0000256" key="4">
    <source>
        <dbReference type="SAM" id="MobiDB-lite"/>
    </source>
</evidence>
<dbReference type="Proteomes" id="UP000781958">
    <property type="component" value="Unassembled WGS sequence"/>
</dbReference>
<sequence length="205" mass="21751">MSSLPRPKVYAIDGVVPVIHPTAFVHPSAVLIGDVVVGPGCYVGPCASLRGDFGRILLEEGSNVQDNCTLHAFPGHDAVVEVDGHIGHGAVLHGGVVKRGALVGMNVVIMDGAVIGEQAIVAAMAFVKAGLIIPPRTLAAGLPAKVVRELREDEIAWKHEGTLEYQRLTRRSLATMVECDPLTEEEPDRPRVDSGDVQPLHKVKG</sequence>
<keyword evidence="3" id="KW-0012">Acyltransferase</keyword>
<accession>A0ABS4ST09</accession>
<dbReference type="SUPFAM" id="SSF51161">
    <property type="entry name" value="Trimeric LpxA-like enzymes"/>
    <property type="match status" value="1"/>
</dbReference>
<dbReference type="PROSITE" id="PS00101">
    <property type="entry name" value="HEXAPEP_TRANSFERASES"/>
    <property type="match status" value="1"/>
</dbReference>
<keyword evidence="2" id="KW-0677">Repeat</keyword>
<name>A0ABS4ST09_9PROT</name>
<feature type="region of interest" description="Disordered" evidence="4">
    <location>
        <begin position="181"/>
        <end position="205"/>
    </location>
</feature>
<evidence type="ECO:0000256" key="3">
    <source>
        <dbReference type="ARBA" id="ARBA00023315"/>
    </source>
</evidence>
<dbReference type="PANTHER" id="PTHR13061">
    <property type="entry name" value="DYNACTIN SUBUNIT P25"/>
    <property type="match status" value="1"/>
</dbReference>
<evidence type="ECO:0000256" key="1">
    <source>
        <dbReference type="ARBA" id="ARBA00022679"/>
    </source>
</evidence>